<dbReference type="InterPro" id="IPR003439">
    <property type="entry name" value="ABC_transporter-like_ATP-bd"/>
</dbReference>
<gene>
    <name evidence="5" type="ORF">ENP47_07165</name>
</gene>
<dbReference type="GO" id="GO:0005524">
    <property type="term" value="F:ATP binding"/>
    <property type="evidence" value="ECO:0007669"/>
    <property type="project" value="UniProtKB-KW"/>
</dbReference>
<sequence>MPQLVTRSDFVQQSVVSRFLSSNRHCSVIVLSSSMDTLPLPGRRVVRKEKKTMLSRETPVTLQDTAQRAVLEVRGVTKRYGSFLAVADVSFSLERGQVLGMLGPNGAGKTTIICTILGLVHPDAGHIRIAGIDARQNAREALRHVGALIESPTFYPYLTGRENLRILALLRNVPEMRITEVLELVGLAERAEQRVGTYSLGMRQRLAIAAAILHHPLLLILDEPTNGLDPHGIVEVRELIRGLAASGQTILLCSHVLAEVQQVCSHVLILDRGRVVAQGAIEALLAGDHAVVLRTPVPERVRVLCAMTPWLRLLAEDGNVLHIAVPSTREEEFAQLLLAEQIPVLELSRRSQTLERLFLETTSSSGKMSGNHALRRGWLGWWRMTKGSGK</sequence>
<accession>A0A7C1X0W0</accession>
<organism evidence="5">
    <name type="scientific">Thermomicrobium roseum</name>
    <dbReference type="NCBI Taxonomy" id="500"/>
    <lineage>
        <taxon>Bacteria</taxon>
        <taxon>Pseudomonadati</taxon>
        <taxon>Thermomicrobiota</taxon>
        <taxon>Thermomicrobia</taxon>
        <taxon>Thermomicrobiales</taxon>
        <taxon>Thermomicrobiaceae</taxon>
        <taxon>Thermomicrobium</taxon>
    </lineage>
</organism>
<comment type="caution">
    <text evidence="5">The sequence shown here is derived from an EMBL/GenBank/DDBJ whole genome shotgun (WGS) entry which is preliminary data.</text>
</comment>
<protein>
    <submittedName>
        <fullName evidence="5">ATP-binding cassette domain-containing protein</fullName>
    </submittedName>
</protein>
<evidence type="ECO:0000256" key="1">
    <source>
        <dbReference type="ARBA" id="ARBA00005417"/>
    </source>
</evidence>
<dbReference type="PANTHER" id="PTHR43335:SF4">
    <property type="entry name" value="ABC TRANSPORTER, ATP-BINDING PROTEIN"/>
    <property type="match status" value="1"/>
</dbReference>
<dbReference type="InterPro" id="IPR017871">
    <property type="entry name" value="ABC_transporter-like_CS"/>
</dbReference>
<dbReference type="Pfam" id="PF00005">
    <property type="entry name" value="ABC_tran"/>
    <property type="match status" value="1"/>
</dbReference>
<evidence type="ECO:0000256" key="2">
    <source>
        <dbReference type="ARBA" id="ARBA00022448"/>
    </source>
</evidence>
<evidence type="ECO:0000256" key="3">
    <source>
        <dbReference type="ARBA" id="ARBA00022741"/>
    </source>
</evidence>
<dbReference type="PROSITE" id="PS00211">
    <property type="entry name" value="ABC_TRANSPORTER_1"/>
    <property type="match status" value="1"/>
</dbReference>
<dbReference type="InterPro" id="IPR027417">
    <property type="entry name" value="P-loop_NTPase"/>
</dbReference>
<dbReference type="Gene3D" id="3.40.50.300">
    <property type="entry name" value="P-loop containing nucleotide triphosphate hydrolases"/>
    <property type="match status" value="1"/>
</dbReference>
<dbReference type="EMBL" id="DSJL01000011">
    <property type="protein sequence ID" value="HEF65360.1"/>
    <property type="molecule type" value="Genomic_DNA"/>
</dbReference>
<evidence type="ECO:0000313" key="5">
    <source>
        <dbReference type="EMBL" id="HEF65360.1"/>
    </source>
</evidence>
<dbReference type="PANTHER" id="PTHR43335">
    <property type="entry name" value="ABC TRANSPORTER, ATP-BINDING PROTEIN"/>
    <property type="match status" value="1"/>
</dbReference>
<name>A0A7C1X0W0_THERO</name>
<keyword evidence="3" id="KW-0547">Nucleotide-binding</keyword>
<dbReference type="SMART" id="SM00382">
    <property type="entry name" value="AAA"/>
    <property type="match status" value="1"/>
</dbReference>
<proteinExistence type="inferred from homology"/>
<keyword evidence="4 5" id="KW-0067">ATP-binding</keyword>
<dbReference type="InterPro" id="IPR003593">
    <property type="entry name" value="AAA+_ATPase"/>
</dbReference>
<dbReference type="GO" id="GO:0016887">
    <property type="term" value="F:ATP hydrolysis activity"/>
    <property type="evidence" value="ECO:0007669"/>
    <property type="project" value="InterPro"/>
</dbReference>
<evidence type="ECO:0000256" key="4">
    <source>
        <dbReference type="ARBA" id="ARBA00022840"/>
    </source>
</evidence>
<dbReference type="AlphaFoldDB" id="A0A7C1X0W0"/>
<comment type="similarity">
    <text evidence="1">Belongs to the ABC transporter superfamily.</text>
</comment>
<dbReference type="SUPFAM" id="SSF52540">
    <property type="entry name" value="P-loop containing nucleoside triphosphate hydrolases"/>
    <property type="match status" value="1"/>
</dbReference>
<dbReference type="PROSITE" id="PS50893">
    <property type="entry name" value="ABC_TRANSPORTER_2"/>
    <property type="match status" value="1"/>
</dbReference>
<keyword evidence="2" id="KW-0813">Transport</keyword>
<reference evidence="5" key="1">
    <citation type="journal article" date="2020" name="mSystems">
        <title>Genome- and Community-Level Interaction Insights into Carbon Utilization and Element Cycling Functions of Hydrothermarchaeota in Hydrothermal Sediment.</title>
        <authorList>
            <person name="Zhou Z."/>
            <person name="Liu Y."/>
            <person name="Xu W."/>
            <person name="Pan J."/>
            <person name="Luo Z.H."/>
            <person name="Li M."/>
        </authorList>
    </citation>
    <scope>NUCLEOTIDE SEQUENCE [LARGE SCALE GENOMIC DNA]</scope>
    <source>
        <strain evidence="5">SpSt-222</strain>
    </source>
</reference>